<keyword evidence="2" id="KW-1185">Reference proteome</keyword>
<evidence type="ECO:0000313" key="2">
    <source>
        <dbReference type="Proteomes" id="UP001054945"/>
    </source>
</evidence>
<name>A0AAV4MFX8_CAEEX</name>
<sequence length="61" mass="7108">NLFEKGGWRELEDCECPNGVEREEPESYFSSRDRLELEILKCYSKQFGFVYGALSLLVTLL</sequence>
<dbReference type="Proteomes" id="UP001054945">
    <property type="component" value="Unassembled WGS sequence"/>
</dbReference>
<reference evidence="1 2" key="1">
    <citation type="submission" date="2021-06" db="EMBL/GenBank/DDBJ databases">
        <title>Caerostris extrusa draft genome.</title>
        <authorList>
            <person name="Kono N."/>
            <person name="Arakawa K."/>
        </authorList>
    </citation>
    <scope>NUCLEOTIDE SEQUENCE [LARGE SCALE GENOMIC DNA]</scope>
</reference>
<proteinExistence type="predicted"/>
<protein>
    <submittedName>
        <fullName evidence="1">Uncharacterized protein</fullName>
    </submittedName>
</protein>
<evidence type="ECO:0000313" key="1">
    <source>
        <dbReference type="EMBL" id="GIX70740.1"/>
    </source>
</evidence>
<comment type="caution">
    <text evidence="1">The sequence shown here is derived from an EMBL/GenBank/DDBJ whole genome shotgun (WGS) entry which is preliminary data.</text>
</comment>
<gene>
    <name evidence="1" type="ORF">CEXT_81211</name>
</gene>
<organism evidence="1 2">
    <name type="scientific">Caerostris extrusa</name>
    <name type="common">Bark spider</name>
    <name type="synonym">Caerostris bankana</name>
    <dbReference type="NCBI Taxonomy" id="172846"/>
    <lineage>
        <taxon>Eukaryota</taxon>
        <taxon>Metazoa</taxon>
        <taxon>Ecdysozoa</taxon>
        <taxon>Arthropoda</taxon>
        <taxon>Chelicerata</taxon>
        <taxon>Arachnida</taxon>
        <taxon>Araneae</taxon>
        <taxon>Araneomorphae</taxon>
        <taxon>Entelegynae</taxon>
        <taxon>Araneoidea</taxon>
        <taxon>Araneidae</taxon>
        <taxon>Caerostris</taxon>
    </lineage>
</organism>
<accession>A0AAV4MFX8</accession>
<feature type="non-terminal residue" evidence="1">
    <location>
        <position position="1"/>
    </location>
</feature>
<dbReference type="EMBL" id="BPLR01019697">
    <property type="protein sequence ID" value="GIX70740.1"/>
    <property type="molecule type" value="Genomic_DNA"/>
</dbReference>
<dbReference type="AlphaFoldDB" id="A0AAV4MFX8"/>